<dbReference type="EMBL" id="RKHL01000001">
    <property type="protein sequence ID" value="ROR82970.1"/>
    <property type="molecule type" value="Genomic_DNA"/>
</dbReference>
<keyword evidence="2" id="KW-0812">Transmembrane</keyword>
<organism evidence="3 4">
    <name type="scientific">Plantibacter flavus</name>
    <dbReference type="NCBI Taxonomy" id="150123"/>
    <lineage>
        <taxon>Bacteria</taxon>
        <taxon>Bacillati</taxon>
        <taxon>Actinomycetota</taxon>
        <taxon>Actinomycetes</taxon>
        <taxon>Micrococcales</taxon>
        <taxon>Microbacteriaceae</taxon>
        <taxon>Plantibacter</taxon>
    </lineage>
</organism>
<feature type="transmembrane region" description="Helical" evidence="2">
    <location>
        <begin position="80"/>
        <end position="99"/>
    </location>
</feature>
<dbReference type="InterPro" id="IPR012427">
    <property type="entry name" value="DUF1622"/>
</dbReference>
<evidence type="ECO:0000256" key="1">
    <source>
        <dbReference type="SAM" id="MobiDB-lite"/>
    </source>
</evidence>
<name>A0A3N2C6C5_9MICO</name>
<feature type="compositionally biased region" description="Low complexity" evidence="1">
    <location>
        <begin position="139"/>
        <end position="155"/>
    </location>
</feature>
<protein>
    <submittedName>
        <fullName evidence="3">Putative membrane protein</fullName>
    </submittedName>
</protein>
<keyword evidence="2" id="KW-1133">Transmembrane helix</keyword>
<dbReference type="Pfam" id="PF07784">
    <property type="entry name" value="DUF1622"/>
    <property type="match status" value="1"/>
</dbReference>
<dbReference type="RefSeq" id="WP_085513961.1">
    <property type="nucleotide sequence ID" value="NZ_FXAP01000006.1"/>
</dbReference>
<evidence type="ECO:0000313" key="4">
    <source>
        <dbReference type="Proteomes" id="UP000266915"/>
    </source>
</evidence>
<evidence type="ECO:0000256" key="2">
    <source>
        <dbReference type="SAM" id="Phobius"/>
    </source>
</evidence>
<proteinExistence type="predicted"/>
<gene>
    <name evidence="3" type="ORF">EDD42_3072</name>
</gene>
<feature type="compositionally biased region" description="Basic and acidic residues" evidence="1">
    <location>
        <begin position="121"/>
        <end position="138"/>
    </location>
</feature>
<dbReference type="PANTHER" id="PTHR38468">
    <property type="entry name" value="SLL0939 PROTEIN"/>
    <property type="match status" value="1"/>
</dbReference>
<sequence length="169" mass="18480">MDFFELVTIVFEVAGVGAMVVGFVIAVTLSARLWWSTRDGARAFRMLRETIGSVILLGLEILVAADLVKTVTSTPSLTDALVLAIIVVIRTLLSFSLQIEIEGTLPWRRLATTGPQLFDRAVKRGGERTRRRAEEHDASTSPDTVPAPTVTTQAVPDDEDGFPELRSRS</sequence>
<keyword evidence="2" id="KW-0472">Membrane</keyword>
<comment type="caution">
    <text evidence="3">The sequence shown here is derived from an EMBL/GenBank/DDBJ whole genome shotgun (WGS) entry which is preliminary data.</text>
</comment>
<feature type="region of interest" description="Disordered" evidence="1">
    <location>
        <begin position="121"/>
        <end position="169"/>
    </location>
</feature>
<dbReference type="PANTHER" id="PTHR38468:SF1">
    <property type="entry name" value="SLL0939 PROTEIN"/>
    <property type="match status" value="1"/>
</dbReference>
<accession>A0A3N2C6C5</accession>
<feature type="transmembrane region" description="Helical" evidence="2">
    <location>
        <begin position="50"/>
        <end position="68"/>
    </location>
</feature>
<keyword evidence="4" id="KW-1185">Reference proteome</keyword>
<reference evidence="3 4" key="1">
    <citation type="submission" date="2018-11" db="EMBL/GenBank/DDBJ databases">
        <title>Sequencing the genomes of 1000 actinobacteria strains.</title>
        <authorList>
            <person name="Klenk H.-P."/>
        </authorList>
    </citation>
    <scope>NUCLEOTIDE SEQUENCE [LARGE SCALE GENOMIC DNA]</scope>
    <source>
        <strain evidence="3 4">DSM 14012</strain>
    </source>
</reference>
<evidence type="ECO:0000313" key="3">
    <source>
        <dbReference type="EMBL" id="ROR82970.1"/>
    </source>
</evidence>
<feature type="transmembrane region" description="Helical" evidence="2">
    <location>
        <begin position="6"/>
        <end position="29"/>
    </location>
</feature>
<dbReference type="Proteomes" id="UP000266915">
    <property type="component" value="Unassembled WGS sequence"/>
</dbReference>
<dbReference type="AlphaFoldDB" id="A0A3N2C6C5"/>